<feature type="transmembrane region" description="Helical" evidence="9">
    <location>
        <begin position="316"/>
        <end position="345"/>
    </location>
</feature>
<feature type="compositionally biased region" description="Low complexity" evidence="8">
    <location>
        <begin position="364"/>
        <end position="390"/>
    </location>
</feature>
<dbReference type="Pfam" id="PF01594">
    <property type="entry name" value="AI-2E_transport"/>
    <property type="match status" value="1"/>
</dbReference>
<keyword evidence="7 9" id="KW-0472">Membrane</keyword>
<dbReference type="InterPro" id="IPR002549">
    <property type="entry name" value="AI-2E-like"/>
</dbReference>
<keyword evidence="5 9" id="KW-0812">Transmembrane</keyword>
<dbReference type="PANTHER" id="PTHR21716:SF53">
    <property type="entry name" value="PERMEASE PERM-RELATED"/>
    <property type="match status" value="1"/>
</dbReference>
<name>A0ABN2TYZ0_9ACTN</name>
<evidence type="ECO:0000256" key="3">
    <source>
        <dbReference type="ARBA" id="ARBA00022448"/>
    </source>
</evidence>
<dbReference type="Proteomes" id="UP001500751">
    <property type="component" value="Unassembled WGS sequence"/>
</dbReference>
<evidence type="ECO:0000256" key="9">
    <source>
        <dbReference type="SAM" id="Phobius"/>
    </source>
</evidence>
<reference evidence="10 11" key="1">
    <citation type="journal article" date="2019" name="Int. J. Syst. Evol. Microbiol.">
        <title>The Global Catalogue of Microorganisms (GCM) 10K type strain sequencing project: providing services to taxonomists for standard genome sequencing and annotation.</title>
        <authorList>
            <consortium name="The Broad Institute Genomics Platform"/>
            <consortium name="The Broad Institute Genome Sequencing Center for Infectious Disease"/>
            <person name="Wu L."/>
            <person name="Ma J."/>
        </authorList>
    </citation>
    <scope>NUCLEOTIDE SEQUENCE [LARGE SCALE GENOMIC DNA]</scope>
    <source>
        <strain evidence="10 11">JCM 16014</strain>
    </source>
</reference>
<keyword evidence="3" id="KW-0813">Transport</keyword>
<feature type="region of interest" description="Disordered" evidence="8">
    <location>
        <begin position="353"/>
        <end position="390"/>
    </location>
</feature>
<evidence type="ECO:0000256" key="1">
    <source>
        <dbReference type="ARBA" id="ARBA00004651"/>
    </source>
</evidence>
<evidence type="ECO:0000256" key="8">
    <source>
        <dbReference type="SAM" id="MobiDB-lite"/>
    </source>
</evidence>
<feature type="transmembrane region" description="Helical" evidence="9">
    <location>
        <begin position="27"/>
        <end position="48"/>
    </location>
</feature>
<keyword evidence="11" id="KW-1185">Reference proteome</keyword>
<gene>
    <name evidence="10" type="ORF">GCM10009839_22030</name>
</gene>
<feature type="transmembrane region" description="Helical" evidence="9">
    <location>
        <begin position="163"/>
        <end position="182"/>
    </location>
</feature>
<comment type="caution">
    <text evidence="10">The sequence shown here is derived from an EMBL/GenBank/DDBJ whole genome shotgun (WGS) entry which is preliminary data.</text>
</comment>
<keyword evidence="6 9" id="KW-1133">Transmembrane helix</keyword>
<accession>A0ABN2TYZ0</accession>
<evidence type="ECO:0000256" key="7">
    <source>
        <dbReference type="ARBA" id="ARBA00023136"/>
    </source>
</evidence>
<dbReference type="PANTHER" id="PTHR21716">
    <property type="entry name" value="TRANSMEMBRANE PROTEIN"/>
    <property type="match status" value="1"/>
</dbReference>
<keyword evidence="4" id="KW-1003">Cell membrane</keyword>
<feature type="transmembrane region" description="Helical" evidence="9">
    <location>
        <begin position="54"/>
        <end position="72"/>
    </location>
</feature>
<dbReference type="RefSeq" id="WP_344665424.1">
    <property type="nucleotide sequence ID" value="NZ_BAAAQN010000009.1"/>
</dbReference>
<proteinExistence type="inferred from homology"/>
<feature type="transmembrane region" description="Helical" evidence="9">
    <location>
        <begin position="84"/>
        <end position="109"/>
    </location>
</feature>
<sequence>MSDAPDPAPDPAPSPSRWPLPAWAVRATAWNLAVIVAVAVLAGLIWMLVKLSAAVIPLLMALLATSLLEPLTRRLTDRIHNRSAAAGLACGVLVAVVGGTVFLVVRAVVDASAGIGRALDRVGQRLGVGSVDDAVSSAAEALKSMGSKTASALAAGVVQGVSTAAQVLTGSVLAVALIFFLLRDGRLFPSLVAGTLPEAPARAAIRMAERAWSALSGFMRGTTIIALIDAVLILVGLLILRVPGATGLAALVFVGAYVPYIGAFLSGTVAVFVALGDQGVGTAIWTLGVILGVQVIEGNFLQPIVQSRTVSLHPAVVMFAVTGGTAIGGIIGALLAVPLTAAAFGMAAEWRVLTRPPEPPDQPGQPDQPAQPGQPGQPGQPDQDPPAVLQ</sequence>
<evidence type="ECO:0000313" key="11">
    <source>
        <dbReference type="Proteomes" id="UP001500751"/>
    </source>
</evidence>
<protein>
    <submittedName>
        <fullName evidence="10">AI-2E family transporter</fullName>
    </submittedName>
</protein>
<evidence type="ECO:0000256" key="5">
    <source>
        <dbReference type="ARBA" id="ARBA00022692"/>
    </source>
</evidence>
<feature type="transmembrane region" description="Helical" evidence="9">
    <location>
        <begin position="248"/>
        <end position="273"/>
    </location>
</feature>
<feature type="transmembrane region" description="Helical" evidence="9">
    <location>
        <begin position="280"/>
        <end position="296"/>
    </location>
</feature>
<evidence type="ECO:0000313" key="10">
    <source>
        <dbReference type="EMBL" id="GAA2023941.1"/>
    </source>
</evidence>
<comment type="subcellular location">
    <subcellularLocation>
        <location evidence="1">Cell membrane</location>
        <topology evidence="1">Multi-pass membrane protein</topology>
    </subcellularLocation>
</comment>
<evidence type="ECO:0000256" key="4">
    <source>
        <dbReference type="ARBA" id="ARBA00022475"/>
    </source>
</evidence>
<comment type="similarity">
    <text evidence="2">Belongs to the autoinducer-2 exporter (AI-2E) (TC 2.A.86) family.</text>
</comment>
<feature type="transmembrane region" description="Helical" evidence="9">
    <location>
        <begin position="224"/>
        <end position="242"/>
    </location>
</feature>
<organism evidence="10 11">
    <name type="scientific">Catenulispora yoronensis</name>
    <dbReference type="NCBI Taxonomy" id="450799"/>
    <lineage>
        <taxon>Bacteria</taxon>
        <taxon>Bacillati</taxon>
        <taxon>Actinomycetota</taxon>
        <taxon>Actinomycetes</taxon>
        <taxon>Catenulisporales</taxon>
        <taxon>Catenulisporaceae</taxon>
        <taxon>Catenulispora</taxon>
    </lineage>
</organism>
<evidence type="ECO:0000256" key="6">
    <source>
        <dbReference type="ARBA" id="ARBA00022989"/>
    </source>
</evidence>
<dbReference type="EMBL" id="BAAAQN010000009">
    <property type="protein sequence ID" value="GAA2023941.1"/>
    <property type="molecule type" value="Genomic_DNA"/>
</dbReference>
<evidence type="ECO:0000256" key="2">
    <source>
        <dbReference type="ARBA" id="ARBA00009773"/>
    </source>
</evidence>